<comment type="caution">
    <text evidence="1">The sequence shown here is derived from an EMBL/GenBank/DDBJ whole genome shotgun (WGS) entry which is preliminary data.</text>
</comment>
<dbReference type="Proteomes" id="UP000623467">
    <property type="component" value="Unassembled WGS sequence"/>
</dbReference>
<accession>A0A8H6ZIP9</accession>
<reference evidence="1" key="1">
    <citation type="submission" date="2020-05" db="EMBL/GenBank/DDBJ databases">
        <title>Mycena genomes resolve the evolution of fungal bioluminescence.</title>
        <authorList>
            <person name="Tsai I.J."/>
        </authorList>
    </citation>
    <scope>NUCLEOTIDE SEQUENCE</scope>
    <source>
        <strain evidence="1">160909Yilan</strain>
    </source>
</reference>
<dbReference type="AlphaFoldDB" id="A0A8H6ZIP9"/>
<dbReference type="OrthoDB" id="3256901at2759"/>
<protein>
    <submittedName>
        <fullName evidence="1">Uncharacterized protein</fullName>
    </submittedName>
</protein>
<gene>
    <name evidence="1" type="ORF">MSAN_00186900</name>
</gene>
<evidence type="ECO:0000313" key="2">
    <source>
        <dbReference type="Proteomes" id="UP000623467"/>
    </source>
</evidence>
<keyword evidence="2" id="KW-1185">Reference proteome</keyword>
<dbReference type="EMBL" id="JACAZH010000001">
    <property type="protein sequence ID" value="KAF7377641.1"/>
    <property type="molecule type" value="Genomic_DNA"/>
</dbReference>
<proteinExistence type="predicted"/>
<name>A0A8H6ZIP9_9AGAR</name>
<organism evidence="1 2">
    <name type="scientific">Mycena sanguinolenta</name>
    <dbReference type="NCBI Taxonomy" id="230812"/>
    <lineage>
        <taxon>Eukaryota</taxon>
        <taxon>Fungi</taxon>
        <taxon>Dikarya</taxon>
        <taxon>Basidiomycota</taxon>
        <taxon>Agaricomycotina</taxon>
        <taxon>Agaricomycetes</taxon>
        <taxon>Agaricomycetidae</taxon>
        <taxon>Agaricales</taxon>
        <taxon>Marasmiineae</taxon>
        <taxon>Mycenaceae</taxon>
        <taxon>Mycena</taxon>
    </lineage>
</organism>
<sequence length="450" mass="49459">MASSSYATLSALGAPVTLEEYTRLFNGPLADVLTFLSEHLVGRQAAASTRTTLFLAQEAQAKSQLKQPATTRSDAEKAVARLAAAKTSSVVYATQLTELQEKTQATSERLATLQRQLDAKRKTLLLLKVLEAKHTLNMQRIEGLTTKINKLRHTPLQALAVPTPLLQTNPGLALPRISHTRDCLADLHRLMLPLPARNPPLDPRERLRRAVARILNTDFSHPDTKRVAESCLAFAQRYAEAIRHRQKEKGTPDARLLDTKSQSNQERVVKLQSLVDRCAALRLLCDQNLAEISDNATASLPELRLSLQKTSQAAQGHVDFLRALVLATQAKAKPTKAEESESFASLVKSICRMSESATTRAVLEEVERVHTADNTSSIRARMRLLHPPPASVDLAAHLKTTKAAHARGVELLARKAAKAEAGQARADEVERVIADWRKVMGVKSESRIGQ</sequence>
<evidence type="ECO:0000313" key="1">
    <source>
        <dbReference type="EMBL" id="KAF7377641.1"/>
    </source>
</evidence>